<proteinExistence type="predicted"/>
<organism evidence="3 4">
    <name type="scientific">Macrolepiota fuliginosa MF-IS2</name>
    <dbReference type="NCBI Taxonomy" id="1400762"/>
    <lineage>
        <taxon>Eukaryota</taxon>
        <taxon>Fungi</taxon>
        <taxon>Dikarya</taxon>
        <taxon>Basidiomycota</taxon>
        <taxon>Agaricomycotina</taxon>
        <taxon>Agaricomycetes</taxon>
        <taxon>Agaricomycetidae</taxon>
        <taxon>Agaricales</taxon>
        <taxon>Agaricineae</taxon>
        <taxon>Agaricaceae</taxon>
        <taxon>Macrolepiota</taxon>
    </lineage>
</organism>
<feature type="domain" description="Aminoglycoside phosphotransferase" evidence="2">
    <location>
        <begin position="115"/>
        <end position="204"/>
    </location>
</feature>
<gene>
    <name evidence="3" type="ORF">P691DRAFT_807482</name>
</gene>
<dbReference type="Pfam" id="PF01636">
    <property type="entry name" value="APH"/>
    <property type="match status" value="1"/>
</dbReference>
<dbReference type="InterPro" id="IPR011009">
    <property type="entry name" value="Kinase-like_dom_sf"/>
</dbReference>
<reference evidence="3" key="1">
    <citation type="submission" date="2020-11" db="EMBL/GenBank/DDBJ databases">
        <authorList>
            <consortium name="DOE Joint Genome Institute"/>
            <person name="Ahrendt S."/>
            <person name="Riley R."/>
            <person name="Andreopoulos W."/>
            <person name="Labutti K."/>
            <person name="Pangilinan J."/>
            <person name="Ruiz-Duenas F.J."/>
            <person name="Barrasa J.M."/>
            <person name="Sanchez-Garcia M."/>
            <person name="Camarero S."/>
            <person name="Miyauchi S."/>
            <person name="Serrano A."/>
            <person name="Linde D."/>
            <person name="Babiker R."/>
            <person name="Drula E."/>
            <person name="Ayuso-Fernandez I."/>
            <person name="Pacheco R."/>
            <person name="Padilla G."/>
            <person name="Ferreira P."/>
            <person name="Barriuso J."/>
            <person name="Kellner H."/>
            <person name="Castanera R."/>
            <person name="Alfaro M."/>
            <person name="Ramirez L."/>
            <person name="Pisabarro A.G."/>
            <person name="Kuo A."/>
            <person name="Tritt A."/>
            <person name="Lipzen A."/>
            <person name="He G."/>
            <person name="Yan M."/>
            <person name="Ng V."/>
            <person name="Cullen D."/>
            <person name="Martin F."/>
            <person name="Rosso M.-N."/>
            <person name="Henrissat B."/>
            <person name="Hibbett D."/>
            <person name="Martinez A.T."/>
            <person name="Grigoriev I.V."/>
        </authorList>
    </citation>
    <scope>NUCLEOTIDE SEQUENCE</scope>
    <source>
        <strain evidence="3">MF-IS2</strain>
    </source>
</reference>
<dbReference type="PANTHER" id="PTHR36091:SF2">
    <property type="entry name" value="AMINOGLYCOSIDE PHOSPHOTRANSFERASE DOMAIN-CONTAINING PROTEIN"/>
    <property type="match status" value="1"/>
</dbReference>
<accession>A0A9P5X6P4</accession>
<sequence length="413" mass="47255">MKFVQGTNLSDIWFDLGEEKIISISRQLAELESKMMSIAFPAGGSLYYTEDLENAAGSASWPTRPGITLEDKRFCVGPDTSLRLWYGRRSQLNIDRGPYESAKAALVRGAEKELAYLRRFGRPLLPFQRIRREAYKYQEQSPSDHIENLDRYLLIAPSLIPRNPALCRFRIRHPDLQPGNIIVSRSPDSNLHIVGLIDWQHTSILPMFLLTGIPQQIQNYDDIGSQTMTQPSPPENLGNLNEAQQSREMELYRCRLVYYHYIKNTEEYNKHHYAILTDPMGVLRRRRRLFCHASDPWEGETLALKVALIEATKNWKILTGEGSPCPVVFDPDDVRETMKLDVEQKEVDEILEACGGVIGFGPEGWVPAEHYEEAMALSKKLKEDGLAAVESEEERAQVAAHWPLDDMDEEEYM</sequence>
<keyword evidence="4" id="KW-1185">Reference proteome</keyword>
<dbReference type="OrthoDB" id="2831558at2759"/>
<evidence type="ECO:0000313" key="3">
    <source>
        <dbReference type="EMBL" id="KAF9444356.1"/>
    </source>
</evidence>
<evidence type="ECO:0000259" key="2">
    <source>
        <dbReference type="Pfam" id="PF01636"/>
    </source>
</evidence>
<dbReference type="GO" id="GO:0005739">
    <property type="term" value="C:mitochondrion"/>
    <property type="evidence" value="ECO:0007669"/>
    <property type="project" value="TreeGrafter"/>
</dbReference>
<dbReference type="AlphaFoldDB" id="A0A9P5X6P4"/>
<evidence type="ECO:0000256" key="1">
    <source>
        <dbReference type="SAM" id="MobiDB-lite"/>
    </source>
</evidence>
<dbReference type="Proteomes" id="UP000807342">
    <property type="component" value="Unassembled WGS sequence"/>
</dbReference>
<name>A0A9P5X6P4_9AGAR</name>
<dbReference type="Gene3D" id="3.90.1200.10">
    <property type="match status" value="1"/>
</dbReference>
<dbReference type="InterPro" id="IPR051035">
    <property type="entry name" value="Mito_inheritance_9"/>
</dbReference>
<protein>
    <recommendedName>
        <fullName evidence="2">Aminoglycoside phosphotransferase domain-containing protein</fullName>
    </recommendedName>
</protein>
<comment type="caution">
    <text evidence="3">The sequence shown here is derived from an EMBL/GenBank/DDBJ whole genome shotgun (WGS) entry which is preliminary data.</text>
</comment>
<dbReference type="EMBL" id="MU151382">
    <property type="protein sequence ID" value="KAF9444356.1"/>
    <property type="molecule type" value="Genomic_DNA"/>
</dbReference>
<dbReference type="PANTHER" id="PTHR36091">
    <property type="entry name" value="ALTERED INHERITANCE OF MITOCHONDRIA PROTEIN 9, MITOCHONDRIAL"/>
    <property type="match status" value="1"/>
</dbReference>
<dbReference type="InterPro" id="IPR002575">
    <property type="entry name" value="Aminoglycoside_PTrfase"/>
</dbReference>
<feature type="region of interest" description="Disordered" evidence="1">
    <location>
        <begin position="394"/>
        <end position="413"/>
    </location>
</feature>
<dbReference type="SUPFAM" id="SSF56112">
    <property type="entry name" value="Protein kinase-like (PK-like)"/>
    <property type="match status" value="1"/>
</dbReference>
<evidence type="ECO:0000313" key="4">
    <source>
        <dbReference type="Proteomes" id="UP000807342"/>
    </source>
</evidence>